<dbReference type="Gene3D" id="1.10.150.570">
    <property type="entry name" value="GidA associated domain, C-terminal subdomain"/>
    <property type="match status" value="1"/>
</dbReference>
<dbReference type="OrthoDB" id="3329at2759"/>
<dbReference type="GO" id="GO:0042254">
    <property type="term" value="P:ribosome biogenesis"/>
    <property type="evidence" value="ECO:0007669"/>
    <property type="project" value="UniProtKB-KW"/>
</dbReference>
<dbReference type="Pfam" id="PF01134">
    <property type="entry name" value="GIDA"/>
    <property type="match status" value="2"/>
</dbReference>
<dbReference type="FunFam" id="1.10.150.570:FF:000001">
    <property type="entry name" value="tRNA uridine 5-carboxymethylaminomethyl modification enzyme MnmG"/>
    <property type="match status" value="1"/>
</dbReference>
<dbReference type="SMART" id="SM01228">
    <property type="entry name" value="GIDA_assoc_3"/>
    <property type="match status" value="1"/>
</dbReference>
<dbReference type="PANTHER" id="PTHR11806:SF0">
    <property type="entry name" value="PROTEIN MTO1 HOMOLOG, MITOCHONDRIAL"/>
    <property type="match status" value="1"/>
</dbReference>
<comment type="caution">
    <text evidence="11">The sequence shown here is derived from an EMBL/GenBank/DDBJ whole genome shotgun (WGS) entry which is preliminary data.</text>
</comment>
<dbReference type="PANTHER" id="PTHR11806">
    <property type="entry name" value="GLUCOSE INHIBITED DIVISION PROTEIN A"/>
    <property type="match status" value="1"/>
</dbReference>
<dbReference type="InterPro" id="IPR047001">
    <property type="entry name" value="MnmG_C_subdom"/>
</dbReference>
<dbReference type="InterPro" id="IPR040131">
    <property type="entry name" value="MnmG_N"/>
</dbReference>
<evidence type="ECO:0000256" key="5">
    <source>
        <dbReference type="ARBA" id="ARBA00022670"/>
    </source>
</evidence>
<keyword evidence="4" id="KW-0285">Flavoprotein</keyword>
<accession>A0A9W4SS47</accession>
<comment type="cofactor">
    <cofactor evidence="1">
        <name>FAD</name>
        <dbReference type="ChEBI" id="CHEBI:57692"/>
    </cofactor>
</comment>
<dbReference type="GO" id="GO:0030488">
    <property type="term" value="P:tRNA methylation"/>
    <property type="evidence" value="ECO:0007669"/>
    <property type="project" value="TreeGrafter"/>
</dbReference>
<evidence type="ECO:0000256" key="2">
    <source>
        <dbReference type="ARBA" id="ARBA00007653"/>
    </source>
</evidence>
<dbReference type="Pfam" id="PF13932">
    <property type="entry name" value="SAM_GIDA_C"/>
    <property type="match status" value="1"/>
</dbReference>
<dbReference type="GO" id="GO:0005739">
    <property type="term" value="C:mitochondrion"/>
    <property type="evidence" value="ECO:0007669"/>
    <property type="project" value="GOC"/>
</dbReference>
<evidence type="ECO:0000256" key="6">
    <source>
        <dbReference type="ARBA" id="ARBA00022801"/>
    </source>
</evidence>
<evidence type="ECO:0000313" key="11">
    <source>
        <dbReference type="EMBL" id="CAI2179263.1"/>
    </source>
</evidence>
<dbReference type="InterPro" id="IPR036188">
    <property type="entry name" value="FAD/NAD-bd_sf"/>
</dbReference>
<evidence type="ECO:0000256" key="7">
    <source>
        <dbReference type="ARBA" id="ARBA00022807"/>
    </source>
</evidence>
<keyword evidence="3" id="KW-0690">Ribosome biogenesis</keyword>
<dbReference type="GO" id="GO:0006508">
    <property type="term" value="P:proteolysis"/>
    <property type="evidence" value="ECO:0007669"/>
    <property type="project" value="UniProtKB-KW"/>
</dbReference>
<keyword evidence="8" id="KW-0274">FAD</keyword>
<dbReference type="InterPro" id="IPR044920">
    <property type="entry name" value="MnmG_C_subdom_sf"/>
</dbReference>
<evidence type="ECO:0000256" key="8">
    <source>
        <dbReference type="ARBA" id="ARBA00022827"/>
    </source>
</evidence>
<dbReference type="InterPro" id="IPR036764">
    <property type="entry name" value="Peptidase_Prp_sf"/>
</dbReference>
<dbReference type="SUPFAM" id="SSF118010">
    <property type="entry name" value="TM1457-like"/>
    <property type="match status" value="1"/>
</dbReference>
<proteinExistence type="inferred from homology"/>
<evidence type="ECO:0000256" key="9">
    <source>
        <dbReference type="SAM" id="Coils"/>
    </source>
</evidence>
<feature type="domain" description="tRNA uridine 5-carboxymethylaminomethyl modification enzyme C-terminal subdomain" evidence="10">
    <location>
        <begin position="442"/>
        <end position="513"/>
    </location>
</feature>
<gene>
    <name evidence="11" type="ORF">FWILDA_LOCUS9001</name>
</gene>
<evidence type="ECO:0000256" key="3">
    <source>
        <dbReference type="ARBA" id="ARBA00022517"/>
    </source>
</evidence>
<keyword evidence="9" id="KW-0175">Coiled coil</keyword>
<evidence type="ECO:0000259" key="10">
    <source>
        <dbReference type="SMART" id="SM01228"/>
    </source>
</evidence>
<dbReference type="GO" id="GO:0070899">
    <property type="term" value="P:mitochondrial tRNA wobble uridine modification"/>
    <property type="evidence" value="ECO:0007669"/>
    <property type="project" value="UniProtKB-ARBA"/>
</dbReference>
<keyword evidence="6" id="KW-0378">Hydrolase</keyword>
<dbReference type="InterPro" id="IPR020595">
    <property type="entry name" value="MnmG-rel_CS"/>
</dbReference>
<dbReference type="Pfam" id="PF04327">
    <property type="entry name" value="Peptidase_Prp"/>
    <property type="match status" value="1"/>
</dbReference>
<feature type="coiled-coil region" evidence="9">
    <location>
        <begin position="431"/>
        <end position="465"/>
    </location>
</feature>
<dbReference type="PROSITE" id="PS01281">
    <property type="entry name" value="GIDA_2"/>
    <property type="match status" value="1"/>
</dbReference>
<dbReference type="EMBL" id="CAMKVN010002033">
    <property type="protein sequence ID" value="CAI2179263.1"/>
    <property type="molecule type" value="Genomic_DNA"/>
</dbReference>
<dbReference type="Gene3D" id="3.50.50.60">
    <property type="entry name" value="FAD/NAD(P)-binding domain"/>
    <property type="match status" value="2"/>
</dbReference>
<sequence length="601" mass="67278">MNKSNSRKFDIIVIGGGHAGIEASLISAKLGHRVVLITLSKNKIGLMPCNPSVGGVAKGIVVREIDALGGEMGKAADATALQFKLLNTSNGLAVQALRVQSDKVAYARYMQKVVNEQKNLTVIEGAVKNLLITKKKAKGVELDNGEIFSAKIVILTTGTYLRPIIYQGQESKVEGATGEKEVVNNISQQLKEIGFRLNRFKTGTSPRILKNSIDYTQFKLEPGTNLPLRFSSRSDYSQLLTFTQQLPCYLLHTNEKTHQIIQKNLHLSPIFSGESIGDGPRRCPSIEHKIHYFADKKTHQIFVEPQSQIEGTKEEKSVYLQGLSTSLPAEVQKKIFLETKLVINLFVAGQINGTTGYEEAAAQGLMAGINASRKLKKRKPLVLKRSEAYIGVMIDDLTTKEITDPYRLLTSLAEHRLLLRHDNVYTRLWPINQEQRELEANIKYKEQLENQLKEAEKLNKYEAKKIPGEVNYAKINNLTKEAQEKLTKIKPISLGQARRIGGISPIDIQILKHHANYAEKGQDIVCAAISAITNGTVNFLQIHYKNDCKISYLPTEINIYLSNDNFECQLCLSLMLYQLKNVADSYPDYLKIKQEKTTKPN</sequence>
<protein>
    <submittedName>
        <fullName evidence="11">14404_t:CDS:1</fullName>
    </submittedName>
</protein>
<evidence type="ECO:0000256" key="4">
    <source>
        <dbReference type="ARBA" id="ARBA00022630"/>
    </source>
</evidence>
<evidence type="ECO:0000256" key="1">
    <source>
        <dbReference type="ARBA" id="ARBA00001974"/>
    </source>
</evidence>
<keyword evidence="12" id="KW-1185">Reference proteome</keyword>
<dbReference type="InterPro" id="IPR007422">
    <property type="entry name" value="Peptidase_Prp"/>
</dbReference>
<keyword evidence="5" id="KW-0645">Protease</keyword>
<dbReference type="Gene3D" id="3.30.70.1490">
    <property type="entry name" value="Cysteine protease Prp"/>
    <property type="match status" value="1"/>
</dbReference>
<dbReference type="GO" id="GO:0008234">
    <property type="term" value="F:cysteine-type peptidase activity"/>
    <property type="evidence" value="ECO:0007669"/>
    <property type="project" value="UniProtKB-KW"/>
</dbReference>
<evidence type="ECO:0000313" key="12">
    <source>
        <dbReference type="Proteomes" id="UP001153678"/>
    </source>
</evidence>
<reference evidence="11" key="1">
    <citation type="submission" date="2022-08" db="EMBL/GenBank/DDBJ databases">
        <authorList>
            <person name="Kallberg Y."/>
            <person name="Tangrot J."/>
            <person name="Rosling A."/>
        </authorList>
    </citation>
    <scope>NUCLEOTIDE SEQUENCE</scope>
    <source>
        <strain evidence="11">Wild A</strain>
    </source>
</reference>
<dbReference type="InterPro" id="IPR026904">
    <property type="entry name" value="MnmG_C"/>
</dbReference>
<dbReference type="GO" id="GO:0050660">
    <property type="term" value="F:flavin adenine dinucleotide binding"/>
    <property type="evidence" value="ECO:0007669"/>
    <property type="project" value="InterPro"/>
</dbReference>
<dbReference type="AlphaFoldDB" id="A0A9W4SS47"/>
<comment type="similarity">
    <text evidence="2">Belongs to the MnmG family.</text>
</comment>
<organism evidence="11 12">
    <name type="scientific">Funneliformis geosporum</name>
    <dbReference type="NCBI Taxonomy" id="1117311"/>
    <lineage>
        <taxon>Eukaryota</taxon>
        <taxon>Fungi</taxon>
        <taxon>Fungi incertae sedis</taxon>
        <taxon>Mucoromycota</taxon>
        <taxon>Glomeromycotina</taxon>
        <taxon>Glomeromycetes</taxon>
        <taxon>Glomerales</taxon>
        <taxon>Glomeraceae</taxon>
        <taxon>Funneliformis</taxon>
    </lineage>
</organism>
<name>A0A9W4SS47_9GLOM</name>
<dbReference type="SUPFAM" id="SSF51905">
    <property type="entry name" value="FAD/NAD(P)-binding domain"/>
    <property type="match status" value="1"/>
</dbReference>
<dbReference type="CDD" id="cd16332">
    <property type="entry name" value="Prp-like"/>
    <property type="match status" value="1"/>
</dbReference>
<dbReference type="InterPro" id="IPR002218">
    <property type="entry name" value="MnmG-rel"/>
</dbReference>
<dbReference type="GO" id="GO:0005829">
    <property type="term" value="C:cytosol"/>
    <property type="evidence" value="ECO:0007669"/>
    <property type="project" value="TreeGrafter"/>
</dbReference>
<keyword evidence="7" id="KW-0788">Thiol protease</keyword>
<dbReference type="Proteomes" id="UP001153678">
    <property type="component" value="Unassembled WGS sequence"/>
</dbReference>
<dbReference type="PRINTS" id="PR00411">
    <property type="entry name" value="PNDRDTASEI"/>
</dbReference>